<name>A0A4S4BVB9_9BACI</name>
<dbReference type="FunFam" id="1.10.10.10:FF:000056">
    <property type="entry name" value="IclR family transcriptional regulator"/>
    <property type="match status" value="1"/>
</dbReference>
<evidence type="ECO:0000256" key="1">
    <source>
        <dbReference type="ARBA" id="ARBA00023015"/>
    </source>
</evidence>
<dbReference type="PROSITE" id="PS51078">
    <property type="entry name" value="ICLR_ED"/>
    <property type="match status" value="1"/>
</dbReference>
<dbReference type="InterPro" id="IPR014757">
    <property type="entry name" value="Tscrpt_reg_IclR_C"/>
</dbReference>
<gene>
    <name evidence="6" type="ORF">E6W99_15400</name>
</gene>
<dbReference type="OrthoDB" id="9778379at2"/>
<dbReference type="Gene3D" id="3.30.450.40">
    <property type="match status" value="1"/>
</dbReference>
<keyword evidence="2" id="KW-0238">DNA-binding</keyword>
<dbReference type="GO" id="GO:0003700">
    <property type="term" value="F:DNA-binding transcription factor activity"/>
    <property type="evidence" value="ECO:0007669"/>
    <property type="project" value="TreeGrafter"/>
</dbReference>
<dbReference type="Pfam" id="PF01614">
    <property type="entry name" value="IclR_C"/>
    <property type="match status" value="1"/>
</dbReference>
<dbReference type="GO" id="GO:0045892">
    <property type="term" value="P:negative regulation of DNA-templated transcription"/>
    <property type="evidence" value="ECO:0007669"/>
    <property type="project" value="UniProtKB-ARBA"/>
</dbReference>
<protein>
    <recommendedName>
        <fullName evidence="5">Glycerol operon regulatory protein</fullName>
    </recommendedName>
</protein>
<dbReference type="InterPro" id="IPR029016">
    <property type="entry name" value="GAF-like_dom_sf"/>
</dbReference>
<proteinExistence type="predicted"/>
<dbReference type="Gene3D" id="1.10.10.10">
    <property type="entry name" value="Winged helix-like DNA-binding domain superfamily/Winged helix DNA-binding domain"/>
    <property type="match status" value="1"/>
</dbReference>
<reference evidence="6 7" key="1">
    <citation type="submission" date="2019-04" db="EMBL/GenBank/DDBJ databases">
        <title>Bacillus sediminilitoris sp. nov., isolated from a tidal flat sediment on the East China Sea.</title>
        <authorList>
            <person name="Wei Y."/>
            <person name="Mao H."/>
            <person name="Fang J."/>
        </authorList>
    </citation>
    <scope>NUCLEOTIDE SEQUENCE [LARGE SCALE GENOMIC DNA]</scope>
    <source>
        <strain evidence="6 7">DSL-17</strain>
    </source>
</reference>
<dbReference type="PANTHER" id="PTHR30136:SF35">
    <property type="entry name" value="HTH-TYPE TRANSCRIPTIONAL REGULATOR RV1719"/>
    <property type="match status" value="1"/>
</dbReference>
<dbReference type="AlphaFoldDB" id="A0A4S4BVB9"/>
<dbReference type="EMBL" id="SSNT01000011">
    <property type="protein sequence ID" value="THF78556.1"/>
    <property type="molecule type" value="Genomic_DNA"/>
</dbReference>
<dbReference type="PANTHER" id="PTHR30136">
    <property type="entry name" value="HELIX-TURN-HELIX TRANSCRIPTIONAL REGULATOR, ICLR FAMILY"/>
    <property type="match status" value="1"/>
</dbReference>
<evidence type="ECO:0000256" key="3">
    <source>
        <dbReference type="ARBA" id="ARBA00023163"/>
    </source>
</evidence>
<dbReference type="Pfam" id="PF09339">
    <property type="entry name" value="HTH_IclR"/>
    <property type="match status" value="1"/>
</dbReference>
<dbReference type="GO" id="GO:0003677">
    <property type="term" value="F:DNA binding"/>
    <property type="evidence" value="ECO:0007669"/>
    <property type="project" value="UniProtKB-KW"/>
</dbReference>
<evidence type="ECO:0000313" key="7">
    <source>
        <dbReference type="Proteomes" id="UP000310334"/>
    </source>
</evidence>
<accession>A0A4S4BVB9</accession>
<dbReference type="InterPro" id="IPR036388">
    <property type="entry name" value="WH-like_DNA-bd_sf"/>
</dbReference>
<dbReference type="InterPro" id="IPR005471">
    <property type="entry name" value="Tscrpt_reg_IclR_N"/>
</dbReference>
<evidence type="ECO:0000256" key="5">
    <source>
        <dbReference type="ARBA" id="ARBA00070406"/>
    </source>
</evidence>
<dbReference type="InterPro" id="IPR036390">
    <property type="entry name" value="WH_DNA-bd_sf"/>
</dbReference>
<dbReference type="SMART" id="SM00346">
    <property type="entry name" value="HTH_ICLR"/>
    <property type="match status" value="1"/>
</dbReference>
<organism evidence="6 7">
    <name type="scientific">Metabacillus sediminilitoris</name>
    <dbReference type="NCBI Taxonomy" id="2567941"/>
    <lineage>
        <taxon>Bacteria</taxon>
        <taxon>Bacillati</taxon>
        <taxon>Bacillota</taxon>
        <taxon>Bacilli</taxon>
        <taxon>Bacillales</taxon>
        <taxon>Bacillaceae</taxon>
        <taxon>Metabacillus</taxon>
    </lineage>
</organism>
<comment type="caution">
    <text evidence="6">The sequence shown here is derived from an EMBL/GenBank/DDBJ whole genome shotgun (WGS) entry which is preliminary data.</text>
</comment>
<keyword evidence="3" id="KW-0804">Transcription</keyword>
<dbReference type="InterPro" id="IPR050707">
    <property type="entry name" value="HTH_MetabolicPath_Reg"/>
</dbReference>
<evidence type="ECO:0000256" key="2">
    <source>
        <dbReference type="ARBA" id="ARBA00023125"/>
    </source>
</evidence>
<dbReference type="SUPFAM" id="SSF55781">
    <property type="entry name" value="GAF domain-like"/>
    <property type="match status" value="1"/>
</dbReference>
<sequence>MKRMLTLKHSLNEKYFVASVKNAMRILKLFTPRQYEFGISEMAEKLKLSKSTVHRYVKELVQEGFLVQNKSNSHYRLGFSNLALGGIVQLNKEIYTDAIPILTKLANRFHLPAHICVMEHNHVVYLLREMGDQPVKLITKSGRYNDLHCTAEGLVILAHKNKDIIDNVLTQSLKKYTKYTMTDPERLKQQILQIQYDQYAITKDMYAIGFVSFAVPIRDYTGEVVSSLALIGESKNADKHQYDEIKKELQSSAKKISELLGYYDN</sequence>
<dbReference type="Proteomes" id="UP000310334">
    <property type="component" value="Unassembled WGS sequence"/>
</dbReference>
<dbReference type="SUPFAM" id="SSF46785">
    <property type="entry name" value="Winged helix' DNA-binding domain"/>
    <property type="match status" value="1"/>
</dbReference>
<evidence type="ECO:0000313" key="6">
    <source>
        <dbReference type="EMBL" id="THF78556.1"/>
    </source>
</evidence>
<comment type="function">
    <text evidence="4">May be an activator protein for the gylABX operon.</text>
</comment>
<dbReference type="PROSITE" id="PS51077">
    <property type="entry name" value="HTH_ICLR"/>
    <property type="match status" value="1"/>
</dbReference>
<keyword evidence="7" id="KW-1185">Reference proteome</keyword>
<keyword evidence="1" id="KW-0805">Transcription regulation</keyword>
<evidence type="ECO:0000256" key="4">
    <source>
        <dbReference type="ARBA" id="ARBA00058938"/>
    </source>
</evidence>